<accession>A0A433Q9H6</accession>
<dbReference type="SUPFAM" id="SSF49879">
    <property type="entry name" value="SMAD/FHA domain"/>
    <property type="match status" value="1"/>
</dbReference>
<protein>
    <recommendedName>
        <fullName evidence="1">FHA domain-containing protein</fullName>
    </recommendedName>
</protein>
<dbReference type="InterPro" id="IPR008984">
    <property type="entry name" value="SMAD_FHA_dom_sf"/>
</dbReference>
<name>A0A433Q9H6_9FUNG</name>
<evidence type="ECO:0000313" key="3">
    <source>
        <dbReference type="Proteomes" id="UP000274822"/>
    </source>
</evidence>
<dbReference type="Proteomes" id="UP000274822">
    <property type="component" value="Unassembled WGS sequence"/>
</dbReference>
<reference evidence="2 3" key="1">
    <citation type="journal article" date="2018" name="New Phytol.">
        <title>Phylogenomics of Endogonaceae and evolution of mycorrhizas within Mucoromycota.</title>
        <authorList>
            <person name="Chang Y."/>
            <person name="Desiro A."/>
            <person name="Na H."/>
            <person name="Sandor L."/>
            <person name="Lipzen A."/>
            <person name="Clum A."/>
            <person name="Barry K."/>
            <person name="Grigoriev I.V."/>
            <person name="Martin F.M."/>
            <person name="Stajich J.E."/>
            <person name="Smith M.E."/>
            <person name="Bonito G."/>
            <person name="Spatafora J.W."/>
        </authorList>
    </citation>
    <scope>NUCLEOTIDE SEQUENCE [LARGE SCALE GENOMIC DNA]</scope>
    <source>
        <strain evidence="2 3">AD002</strain>
    </source>
</reference>
<comment type="caution">
    <text evidence="2">The sequence shown here is derived from an EMBL/GenBank/DDBJ whole genome shotgun (WGS) entry which is preliminary data.</text>
</comment>
<proteinExistence type="predicted"/>
<feature type="domain" description="FHA" evidence="1">
    <location>
        <begin position="75"/>
        <end position="151"/>
    </location>
</feature>
<evidence type="ECO:0000259" key="1">
    <source>
        <dbReference type="PROSITE" id="PS50006"/>
    </source>
</evidence>
<gene>
    <name evidence="2" type="ORF">BC938DRAFT_470767</name>
</gene>
<dbReference type="Pfam" id="PF00498">
    <property type="entry name" value="FHA"/>
    <property type="match status" value="1"/>
</dbReference>
<dbReference type="AlphaFoldDB" id="A0A433Q9H6"/>
<dbReference type="PROSITE" id="PS50006">
    <property type="entry name" value="FHA_DOMAIN"/>
    <property type="match status" value="1"/>
</dbReference>
<keyword evidence="3" id="KW-1185">Reference proteome</keyword>
<evidence type="ECO:0000313" key="2">
    <source>
        <dbReference type="EMBL" id="RUS26437.1"/>
    </source>
</evidence>
<dbReference type="EMBL" id="RBNJ01010432">
    <property type="protein sequence ID" value="RUS26437.1"/>
    <property type="molecule type" value="Genomic_DNA"/>
</dbReference>
<dbReference type="Gene3D" id="2.60.200.20">
    <property type="match status" value="1"/>
</dbReference>
<dbReference type="CDD" id="cd00060">
    <property type="entry name" value="FHA"/>
    <property type="match status" value="1"/>
</dbReference>
<sequence length="185" mass="20531">MEQNSQIVETQLTQLIEAQPTQLLETQPTQLVETQPTQLVPDDDDNGSEVVYATLVPLNRWDLGQISLTPEKDTVLVGKDPNCNVVLPDVLGVSRKHFLAPPELSLDSPQQGRTIFIEDKRYQPNIFTQNFLDLLPFLTSSCGTYVDGKKVGKDKRRILTNGNEITLGGTPEGSGDGRYLSEQFC</sequence>
<organism evidence="2 3">
    <name type="scientific">Jimgerdemannia flammicorona</name>
    <dbReference type="NCBI Taxonomy" id="994334"/>
    <lineage>
        <taxon>Eukaryota</taxon>
        <taxon>Fungi</taxon>
        <taxon>Fungi incertae sedis</taxon>
        <taxon>Mucoromycota</taxon>
        <taxon>Mucoromycotina</taxon>
        <taxon>Endogonomycetes</taxon>
        <taxon>Endogonales</taxon>
        <taxon>Endogonaceae</taxon>
        <taxon>Jimgerdemannia</taxon>
    </lineage>
</organism>
<dbReference type="InterPro" id="IPR000253">
    <property type="entry name" value="FHA_dom"/>
</dbReference>